<dbReference type="Gene3D" id="3.30.420.40">
    <property type="match status" value="1"/>
</dbReference>
<dbReference type="SUPFAM" id="SSF53067">
    <property type="entry name" value="Actin-like ATPase domain"/>
    <property type="match status" value="2"/>
</dbReference>
<evidence type="ECO:0000313" key="4">
    <source>
        <dbReference type="Proteomes" id="UP000602647"/>
    </source>
</evidence>
<comment type="caution">
    <text evidence="3">The sequence shown here is derived from an EMBL/GenBank/DDBJ whole genome shotgun (WGS) entry which is preliminary data.</text>
</comment>
<protein>
    <submittedName>
        <fullName evidence="3">Phosphatase</fullName>
    </submittedName>
</protein>
<dbReference type="EMBL" id="JACRYT010000008">
    <property type="protein sequence ID" value="MBC6680000.1"/>
    <property type="molecule type" value="Genomic_DNA"/>
</dbReference>
<dbReference type="PANTHER" id="PTHR30005:SF0">
    <property type="entry name" value="RETROGRADE REGULATION PROTEIN 2"/>
    <property type="match status" value="1"/>
</dbReference>
<dbReference type="CDD" id="cd24052">
    <property type="entry name" value="ASKHA_NBD_HpPPX-GppA-like"/>
    <property type="match status" value="1"/>
</dbReference>
<evidence type="ECO:0000256" key="1">
    <source>
        <dbReference type="ARBA" id="ARBA00007125"/>
    </source>
</evidence>
<dbReference type="Gene3D" id="3.30.420.150">
    <property type="entry name" value="Exopolyphosphatase. Domain 2"/>
    <property type="match status" value="1"/>
</dbReference>
<comment type="similarity">
    <text evidence="1">Belongs to the GppA/Ppx family.</text>
</comment>
<dbReference type="InterPro" id="IPR043129">
    <property type="entry name" value="ATPase_NBD"/>
</dbReference>
<evidence type="ECO:0000313" key="3">
    <source>
        <dbReference type="EMBL" id="MBC6680000.1"/>
    </source>
</evidence>
<dbReference type="Proteomes" id="UP000602647">
    <property type="component" value="Unassembled WGS sequence"/>
</dbReference>
<keyword evidence="4" id="KW-1185">Reference proteome</keyword>
<feature type="domain" description="Ppx/GppA phosphatase N-terminal" evidence="2">
    <location>
        <begin position="17"/>
        <end position="296"/>
    </location>
</feature>
<dbReference type="InterPro" id="IPR003695">
    <property type="entry name" value="Ppx_GppA_N"/>
</dbReference>
<name>A0A923NNU5_9FIRM</name>
<dbReference type="Pfam" id="PF02541">
    <property type="entry name" value="Ppx-GppA"/>
    <property type="match status" value="1"/>
</dbReference>
<reference evidence="3" key="1">
    <citation type="submission" date="2020-08" db="EMBL/GenBank/DDBJ databases">
        <title>Genome public.</title>
        <authorList>
            <person name="Liu C."/>
            <person name="Sun Q."/>
        </authorList>
    </citation>
    <scope>NUCLEOTIDE SEQUENCE</scope>
    <source>
        <strain evidence="3">BX12</strain>
    </source>
</reference>
<sequence>MTYGVIDVGSNTIRLCIYEVEDGRIKSLFNNKTTAGLIGYVDGGELTRKGIKKACDVLSAYKEMASHAKIKELFVFATASLRNISNTDEAIETIYEETGLKVDVLTGYEEATLDFKGAAHTMHLGEGIMVDIGGGSTEILVYDHGNIQDATSLRLGSLSLYKNYVSKLFPKKSEEAAIREKVLSELKKVKFLRERQFHTLVGIGGTIRAVKNMNNDMFGLPRQNDRVPAKKLPLLLDEFHDEEKSTLKKVLDVAPDRIHTLIPGMLILDTICRNFCCNEILVSGYGVREGYLYKKVVLEE</sequence>
<accession>A0A923NNU5</accession>
<dbReference type="InterPro" id="IPR050273">
    <property type="entry name" value="GppA/Ppx_hydrolase"/>
</dbReference>
<proteinExistence type="inferred from homology"/>
<evidence type="ECO:0000259" key="2">
    <source>
        <dbReference type="Pfam" id="PF02541"/>
    </source>
</evidence>
<dbReference type="AlphaFoldDB" id="A0A923NNU5"/>
<dbReference type="RefSeq" id="WP_187303102.1">
    <property type="nucleotide sequence ID" value="NZ_CBCTQH010000056.1"/>
</dbReference>
<dbReference type="PANTHER" id="PTHR30005">
    <property type="entry name" value="EXOPOLYPHOSPHATASE"/>
    <property type="match status" value="1"/>
</dbReference>
<organism evidence="3 4">
    <name type="scientific">Zhenpiania hominis</name>
    <dbReference type="NCBI Taxonomy" id="2763644"/>
    <lineage>
        <taxon>Bacteria</taxon>
        <taxon>Bacillati</taxon>
        <taxon>Bacillota</taxon>
        <taxon>Clostridia</taxon>
        <taxon>Peptostreptococcales</taxon>
        <taxon>Anaerovoracaceae</taxon>
        <taxon>Zhenpiania</taxon>
    </lineage>
</organism>
<gene>
    <name evidence="3" type="ORF">H9L42_09170</name>
</gene>
<dbReference type="GO" id="GO:0006357">
    <property type="term" value="P:regulation of transcription by RNA polymerase II"/>
    <property type="evidence" value="ECO:0007669"/>
    <property type="project" value="TreeGrafter"/>
</dbReference>